<keyword evidence="2" id="KW-0808">Transferase</keyword>
<evidence type="ECO:0000256" key="2">
    <source>
        <dbReference type="ARBA" id="ARBA00022679"/>
    </source>
</evidence>
<dbReference type="InterPro" id="IPR017441">
    <property type="entry name" value="Protein_kinase_ATP_BS"/>
</dbReference>
<dbReference type="InterPro" id="IPR011009">
    <property type="entry name" value="Kinase-like_dom_sf"/>
</dbReference>
<dbReference type="InterPro" id="IPR000719">
    <property type="entry name" value="Prot_kinase_dom"/>
</dbReference>
<dbReference type="Gene3D" id="3.30.200.20">
    <property type="entry name" value="Phosphorylase Kinase, domain 1"/>
    <property type="match status" value="1"/>
</dbReference>
<name>A0A1Y5IPZ0_OSTTA</name>
<dbReference type="PROSITE" id="PS00107">
    <property type="entry name" value="PROTEIN_KINASE_ATP"/>
    <property type="match status" value="1"/>
</dbReference>
<feature type="compositionally biased region" description="Basic and acidic residues" evidence="9">
    <location>
        <begin position="241"/>
        <end position="250"/>
    </location>
</feature>
<dbReference type="InterPro" id="IPR008271">
    <property type="entry name" value="Ser/Thr_kinase_AS"/>
</dbReference>
<dbReference type="eggNOG" id="KOG0032">
    <property type="taxonomic scope" value="Eukaryota"/>
</dbReference>
<dbReference type="Proteomes" id="UP000195557">
    <property type="component" value="Unassembled WGS sequence"/>
</dbReference>
<evidence type="ECO:0000259" key="10">
    <source>
        <dbReference type="PROSITE" id="PS50011"/>
    </source>
</evidence>
<protein>
    <submittedName>
        <fullName evidence="12">Putative calcium dependent protein kinase</fullName>
    </submittedName>
</protein>
<organism evidence="12">
    <name type="scientific">Ostreococcus tauri</name>
    <name type="common">Marine green alga</name>
    <dbReference type="NCBI Taxonomy" id="70448"/>
    <lineage>
        <taxon>Eukaryota</taxon>
        <taxon>Viridiplantae</taxon>
        <taxon>Chlorophyta</taxon>
        <taxon>Mamiellophyceae</taxon>
        <taxon>Mamiellales</taxon>
        <taxon>Bathycoccaceae</taxon>
        <taxon>Ostreococcus</taxon>
    </lineage>
</organism>
<proteinExistence type="predicted"/>
<dbReference type="FunFam" id="1.10.238.10:FF:000003">
    <property type="entry name" value="Calmodulin A"/>
    <property type="match status" value="1"/>
</dbReference>
<feature type="domain" description="EF-hand" evidence="11">
    <location>
        <begin position="613"/>
        <end position="648"/>
    </location>
</feature>
<dbReference type="Pfam" id="PF00069">
    <property type="entry name" value="Pkinase"/>
    <property type="match status" value="1"/>
</dbReference>
<evidence type="ECO:0000256" key="9">
    <source>
        <dbReference type="SAM" id="MobiDB-lite"/>
    </source>
</evidence>
<feature type="compositionally biased region" description="Basic and acidic residues" evidence="9">
    <location>
        <begin position="159"/>
        <end position="172"/>
    </location>
</feature>
<dbReference type="SUPFAM" id="SSF56112">
    <property type="entry name" value="Protein kinase-like (PK-like)"/>
    <property type="match status" value="1"/>
</dbReference>
<feature type="domain" description="Protein kinase" evidence="10">
    <location>
        <begin position="277"/>
        <end position="551"/>
    </location>
</feature>
<feature type="region of interest" description="Disordered" evidence="9">
    <location>
        <begin position="159"/>
        <end position="195"/>
    </location>
</feature>
<dbReference type="PROSITE" id="PS50011">
    <property type="entry name" value="PROTEIN_KINASE_DOM"/>
    <property type="match status" value="1"/>
</dbReference>
<evidence type="ECO:0000259" key="11">
    <source>
        <dbReference type="PROSITE" id="PS50222"/>
    </source>
</evidence>
<feature type="compositionally biased region" description="Low complexity" evidence="9">
    <location>
        <begin position="115"/>
        <end position="135"/>
    </location>
</feature>
<dbReference type="CDD" id="cd00051">
    <property type="entry name" value="EFh"/>
    <property type="match status" value="1"/>
</dbReference>
<reference evidence="12" key="1">
    <citation type="submission" date="2017-04" db="EMBL/GenBank/DDBJ databases">
        <title>Population genomics of picophytoplankton unveils novel chromosome hypervariability.</title>
        <authorList>
            <consortium name="DOE Joint Genome Institute"/>
            <person name="Blanc-Mathieu R."/>
            <person name="Krasovec M."/>
            <person name="Hebrard M."/>
            <person name="Yau S."/>
            <person name="Desgranges E."/>
            <person name="Martin J."/>
            <person name="Schackwitz W."/>
            <person name="Kuo A."/>
            <person name="Salin G."/>
            <person name="Donnadieu C."/>
            <person name="Desdevises Y."/>
            <person name="Sanchez-Ferandin S."/>
            <person name="Moreau H."/>
            <person name="Rivals E."/>
            <person name="Grigoriev I.V."/>
            <person name="Grimsley N."/>
            <person name="Eyre-Walker A."/>
            <person name="Piganeau G."/>
        </authorList>
    </citation>
    <scope>NUCLEOTIDE SEQUENCE [LARGE SCALE GENOMIC DNA]</scope>
    <source>
        <strain evidence="12">RCC 1115</strain>
    </source>
</reference>
<feature type="region of interest" description="Disordered" evidence="9">
    <location>
        <begin position="57"/>
        <end position="146"/>
    </location>
</feature>
<evidence type="ECO:0000256" key="5">
    <source>
        <dbReference type="ARBA" id="ARBA00022777"/>
    </source>
</evidence>
<feature type="domain" description="EF-hand" evidence="11">
    <location>
        <begin position="649"/>
        <end position="684"/>
    </location>
</feature>
<dbReference type="SUPFAM" id="SSF47473">
    <property type="entry name" value="EF-hand"/>
    <property type="match status" value="1"/>
</dbReference>
<feature type="compositionally biased region" description="Polar residues" evidence="9">
    <location>
        <begin position="72"/>
        <end position="85"/>
    </location>
</feature>
<dbReference type="GO" id="GO:0005509">
    <property type="term" value="F:calcium ion binding"/>
    <property type="evidence" value="ECO:0007669"/>
    <property type="project" value="InterPro"/>
</dbReference>
<feature type="binding site" evidence="8">
    <location>
        <position position="306"/>
    </location>
    <ligand>
        <name>ATP</name>
        <dbReference type="ChEBI" id="CHEBI:30616"/>
    </ligand>
</feature>
<dbReference type="SMART" id="SM00220">
    <property type="entry name" value="S_TKc"/>
    <property type="match status" value="1"/>
</dbReference>
<feature type="domain" description="EF-hand" evidence="11">
    <location>
        <begin position="689"/>
        <end position="724"/>
    </location>
</feature>
<accession>A0A1Y5IPZ0</accession>
<sequence length="782" mass="86763">MTTARPGTRPVRRFKSSTFDLISARIVPAIALPSITVAVDDAAPMSRAVDRAGVRARGRVDPTRRRRRRASSWITLTSDDSSTGPSGCRTPACARTPTSPSVPIRESRLVTYPIPTATDPTRATTAPVDVQSASARRGRRARSTPDHMALARGAVRHDATRARGRAGDECVRQRAIGGTAAPTRERGRRGARGGARGRAIVVRGFLSDWLAKNDGKEKKRDGKKPTRDARGRRRPQTSETTSRRSEKDDVTFDGFTNEELRPDFGFRRDLYELYDVPVNDEPLGAGSYGVVRAAVSKKTGEVFALKTLKKAPWIKAPASMQAVNYYHGKIRNEVEVMRTIGGSLSVCYLYEAFEDDENCHLLMELCSGGELLDRVVIGSSEEYREAKVANLVKSVLRTTVQCHRRGIIYRDIKPDNFLFQTEDQDSPLKATDFGLAGKLPPNGENLARRCGTPSYMAPEVIERNYNSPADVWSAGVVTYQLLSGRLPFTDKINPRPNAKEVFRAILEDPIDFETDPWPEVSEDAKDFVKKLLNKDPDARPTARAALLHPWLTKSEALWKAEALKGKDTALNGQVVARLQRFATQGLLKRSVLRLITSEMLSEDMEDAVSLKNADLATLKKLFEKLDTSGDNMVELVELEVGLREIGYDVTGKESKQLLGSLDTSGDGLIDVNEFTAALLDWEKIEKTSDYPKWVERAFKVLDKDGSGEIDADEVAELIFEDWEEDNDSVRTSIIRACIREADKDGNGQIDLEEFAGLLQSDPSDDLDQYDSRIASSFDFDQV</sequence>
<evidence type="ECO:0000256" key="7">
    <source>
        <dbReference type="ARBA" id="ARBA00022840"/>
    </source>
</evidence>
<keyword evidence="7 8" id="KW-0067">ATP-binding</keyword>
<dbReference type="PANTHER" id="PTHR24349">
    <property type="entry name" value="SERINE/THREONINE-PROTEIN KINASE"/>
    <property type="match status" value="1"/>
</dbReference>
<evidence type="ECO:0000256" key="1">
    <source>
        <dbReference type="ARBA" id="ARBA00022527"/>
    </source>
</evidence>
<feature type="domain" description="EF-hand" evidence="11">
    <location>
        <begin position="729"/>
        <end position="764"/>
    </location>
</feature>
<dbReference type="InterPro" id="IPR050205">
    <property type="entry name" value="CDPK_Ser/Thr_kinases"/>
</dbReference>
<keyword evidence="5 12" id="KW-0418">Kinase</keyword>
<feature type="region of interest" description="Disordered" evidence="9">
    <location>
        <begin position="213"/>
        <end position="252"/>
    </location>
</feature>
<dbReference type="AlphaFoldDB" id="A0A1Y5IPZ0"/>
<dbReference type="Pfam" id="PF13499">
    <property type="entry name" value="EF-hand_7"/>
    <property type="match status" value="2"/>
</dbReference>
<evidence type="ECO:0000256" key="8">
    <source>
        <dbReference type="PROSITE-ProRule" id="PRU10141"/>
    </source>
</evidence>
<dbReference type="InterPro" id="IPR018247">
    <property type="entry name" value="EF_Hand_1_Ca_BS"/>
</dbReference>
<dbReference type="InterPro" id="IPR011992">
    <property type="entry name" value="EF-hand-dom_pair"/>
</dbReference>
<evidence type="ECO:0000256" key="4">
    <source>
        <dbReference type="ARBA" id="ARBA00022741"/>
    </source>
</evidence>
<dbReference type="Gene3D" id="1.10.510.10">
    <property type="entry name" value="Transferase(Phosphotransferase) domain 1"/>
    <property type="match status" value="1"/>
</dbReference>
<dbReference type="PROSITE" id="PS50222">
    <property type="entry name" value="EF_HAND_2"/>
    <property type="match status" value="4"/>
</dbReference>
<dbReference type="GO" id="GO:0005524">
    <property type="term" value="F:ATP binding"/>
    <property type="evidence" value="ECO:0007669"/>
    <property type="project" value="UniProtKB-UniRule"/>
</dbReference>
<gene>
    <name evidence="12" type="ORF">BE221DRAFT_202437</name>
</gene>
<feature type="compositionally biased region" description="Basic and acidic residues" evidence="9">
    <location>
        <begin position="213"/>
        <end position="229"/>
    </location>
</feature>
<dbReference type="EMBL" id="KZ155771">
    <property type="protein sequence ID" value="OUS49182.1"/>
    <property type="molecule type" value="Genomic_DNA"/>
</dbReference>
<dbReference type="GO" id="GO:0004674">
    <property type="term" value="F:protein serine/threonine kinase activity"/>
    <property type="evidence" value="ECO:0007669"/>
    <property type="project" value="UniProtKB-KW"/>
</dbReference>
<keyword evidence="3" id="KW-0677">Repeat</keyword>
<keyword evidence="4 8" id="KW-0547">Nucleotide-binding</keyword>
<dbReference type="Gene3D" id="1.10.238.10">
    <property type="entry name" value="EF-hand"/>
    <property type="match status" value="1"/>
</dbReference>
<dbReference type="PROSITE" id="PS00018">
    <property type="entry name" value="EF_HAND_1"/>
    <property type="match status" value="4"/>
</dbReference>
<keyword evidence="1" id="KW-0723">Serine/threonine-protein kinase</keyword>
<dbReference type="SMART" id="SM00054">
    <property type="entry name" value="EFh"/>
    <property type="match status" value="4"/>
</dbReference>
<dbReference type="PROSITE" id="PS00108">
    <property type="entry name" value="PROTEIN_KINASE_ST"/>
    <property type="match status" value="1"/>
</dbReference>
<evidence type="ECO:0000256" key="6">
    <source>
        <dbReference type="ARBA" id="ARBA00022837"/>
    </source>
</evidence>
<keyword evidence="6" id="KW-0106">Calcium</keyword>
<evidence type="ECO:0000256" key="3">
    <source>
        <dbReference type="ARBA" id="ARBA00022737"/>
    </source>
</evidence>
<dbReference type="CDD" id="cd05117">
    <property type="entry name" value="STKc_CAMK"/>
    <property type="match status" value="1"/>
</dbReference>
<evidence type="ECO:0000313" key="12">
    <source>
        <dbReference type="EMBL" id="OUS49182.1"/>
    </source>
</evidence>
<dbReference type="InterPro" id="IPR002048">
    <property type="entry name" value="EF_hand_dom"/>
</dbReference>